<evidence type="ECO:0000256" key="1">
    <source>
        <dbReference type="ARBA" id="ARBA00004370"/>
    </source>
</evidence>
<evidence type="ECO:0000313" key="10">
    <source>
        <dbReference type="WBParaSite" id="TCNE_0001047601-mRNA-1"/>
    </source>
</evidence>
<proteinExistence type="inferred from homology"/>
<keyword evidence="2 6" id="KW-0812">Transmembrane</keyword>
<keyword evidence="6" id="KW-1003">Cell membrane</keyword>
<keyword evidence="3 6" id="KW-1133">Transmembrane helix</keyword>
<evidence type="ECO:0000256" key="4">
    <source>
        <dbReference type="ARBA" id="ARBA00023136"/>
    </source>
</evidence>
<dbReference type="GO" id="GO:0005254">
    <property type="term" value="F:chloride channel activity"/>
    <property type="evidence" value="ECO:0007669"/>
    <property type="project" value="UniProtKB-KW"/>
</dbReference>
<name>A0A183UPQ6_TOXCA</name>
<keyword evidence="6" id="KW-0407">Ion channel</keyword>
<feature type="compositionally biased region" description="Basic and acidic residues" evidence="7">
    <location>
        <begin position="542"/>
        <end position="556"/>
    </location>
</feature>
<feature type="region of interest" description="Disordered" evidence="7">
    <location>
        <begin position="536"/>
        <end position="594"/>
    </location>
</feature>
<dbReference type="InterPro" id="IPR000615">
    <property type="entry name" value="Bestrophin"/>
</dbReference>
<reference evidence="10" key="1">
    <citation type="submission" date="2016-06" db="UniProtKB">
        <authorList>
            <consortium name="WormBaseParasite"/>
        </authorList>
    </citation>
    <scope>IDENTIFICATION</scope>
</reference>
<dbReference type="EMBL" id="UYWY01020509">
    <property type="protein sequence ID" value="VDM41797.1"/>
    <property type="molecule type" value="Genomic_DNA"/>
</dbReference>
<keyword evidence="6" id="KW-0868">Chloride</keyword>
<feature type="transmembrane region" description="Helical" evidence="6">
    <location>
        <begin position="66"/>
        <end position="88"/>
    </location>
</feature>
<protein>
    <recommendedName>
        <fullName evidence="6">Bestrophin homolog</fullName>
    </recommendedName>
</protein>
<accession>A0A183UPQ6</accession>
<feature type="transmembrane region" description="Helical" evidence="6">
    <location>
        <begin position="273"/>
        <end position="290"/>
    </location>
</feature>
<feature type="transmembrane region" description="Helical" evidence="6">
    <location>
        <begin position="100"/>
        <end position="118"/>
    </location>
</feature>
<keyword evidence="6" id="KW-0813">Transport</keyword>
<dbReference type="Proteomes" id="UP000050794">
    <property type="component" value="Unassembled WGS sequence"/>
</dbReference>
<keyword evidence="6" id="KW-0406">Ion transport</keyword>
<sequence>MTVNYSLDASSSTFLGTQRLLFRWKGSLWKSTCAELFLWLAAYYALSISYRFFMDPYQKSRIFEDLAVFFNTYSEFIPLTFMLGFYVSTVYNRWREIFDHIGWIDTPALMIASFVRGADERSRMIRRSCVRYLVLVQAMVFRDVSTPVKKRFPTMQHVVTAGLLTESEKTIMDSVTTQYSKFWVPMQWTFSLLKMARDEQRIESDHIYVELIDTIKSYRSTVLSLTLYDWVNVPLVYTQVVTLAVRSYFLLALLGRQFLVTDRDIPKARTMDIYVPVMTILQFLCYFGWLKVAEALLNPLGEDDDDFEVNYILDRNLQVGLLIVDDAYDLKPQLEKDFFWGDTTAEPFYTAESAQRPIRPNVGSCVEFPAKNDGVMIRQRRPTITLANGELTMDGGIEAVPVTRRKNTNGYETSAFTSICFSDHDDSSCRRSSAFSDSNFFKRLQGLTSRKGQQNISNYDPNLLKLIVFLAVEVFQFFVKTIHVTYIRLRPFYCGTRLTHSSPGSGRCEIPIGPLPAKATPSPLRLSFRGRVAPSNGLPAISEEHNNDKLKAKDSTPLDANVSTQGNDADAFIKGGTRHSGSEKDEDGKTHWRM</sequence>
<feature type="compositionally biased region" description="Basic and acidic residues" evidence="7">
    <location>
        <begin position="580"/>
        <end position="594"/>
    </location>
</feature>
<keyword evidence="4 6" id="KW-0472">Membrane</keyword>
<evidence type="ECO:0000256" key="6">
    <source>
        <dbReference type="RuleBase" id="RU363126"/>
    </source>
</evidence>
<dbReference type="InterPro" id="IPR021134">
    <property type="entry name" value="Bestrophin-like"/>
</dbReference>
<dbReference type="AlphaFoldDB" id="A0A183UPQ6"/>
<dbReference type="WBParaSite" id="TCNE_0001047601-mRNA-1">
    <property type="protein sequence ID" value="TCNE_0001047601-mRNA-1"/>
    <property type="gene ID" value="TCNE_0001047601"/>
</dbReference>
<dbReference type="PANTHER" id="PTHR10736">
    <property type="entry name" value="BESTROPHIN"/>
    <property type="match status" value="1"/>
</dbReference>
<comment type="similarity">
    <text evidence="5 6">Belongs to the anion channel-forming bestrophin (TC 1.A.46) family. Calcium-sensitive chloride channel subfamily.</text>
</comment>
<keyword evidence="9" id="KW-1185">Reference proteome</keyword>
<comment type="function">
    <text evidence="6">Forms chloride channels.</text>
</comment>
<evidence type="ECO:0000313" key="8">
    <source>
        <dbReference type="EMBL" id="VDM41797.1"/>
    </source>
</evidence>
<evidence type="ECO:0000256" key="7">
    <source>
        <dbReference type="SAM" id="MobiDB-lite"/>
    </source>
</evidence>
<reference evidence="8 9" key="2">
    <citation type="submission" date="2018-11" db="EMBL/GenBank/DDBJ databases">
        <authorList>
            <consortium name="Pathogen Informatics"/>
        </authorList>
    </citation>
    <scope>NUCLEOTIDE SEQUENCE [LARGE SCALE GENOMIC DNA]</scope>
</reference>
<gene>
    <name evidence="8" type="ORF">TCNE_LOCUS10476</name>
</gene>
<evidence type="ECO:0000256" key="5">
    <source>
        <dbReference type="ARBA" id="ARBA00034769"/>
    </source>
</evidence>
<comment type="subcellular location">
    <subcellularLocation>
        <location evidence="6">Cell membrane</location>
        <topology evidence="6">Multi-pass membrane protein</topology>
    </subcellularLocation>
    <subcellularLocation>
        <location evidence="1">Membrane</location>
    </subcellularLocation>
</comment>
<dbReference type="PANTHER" id="PTHR10736:SF33">
    <property type="entry name" value="BESTROPHIN HOMOLOG"/>
    <property type="match status" value="1"/>
</dbReference>
<dbReference type="Pfam" id="PF01062">
    <property type="entry name" value="Bestrophin"/>
    <property type="match status" value="1"/>
</dbReference>
<dbReference type="GO" id="GO:0034707">
    <property type="term" value="C:chloride channel complex"/>
    <property type="evidence" value="ECO:0007669"/>
    <property type="project" value="UniProtKB-KW"/>
</dbReference>
<keyword evidence="6" id="KW-0869">Chloride channel</keyword>
<evidence type="ECO:0000313" key="9">
    <source>
        <dbReference type="Proteomes" id="UP000050794"/>
    </source>
</evidence>
<organism evidence="9 10">
    <name type="scientific">Toxocara canis</name>
    <name type="common">Canine roundworm</name>
    <dbReference type="NCBI Taxonomy" id="6265"/>
    <lineage>
        <taxon>Eukaryota</taxon>
        <taxon>Metazoa</taxon>
        <taxon>Ecdysozoa</taxon>
        <taxon>Nematoda</taxon>
        <taxon>Chromadorea</taxon>
        <taxon>Rhabditida</taxon>
        <taxon>Spirurina</taxon>
        <taxon>Ascaridomorpha</taxon>
        <taxon>Ascaridoidea</taxon>
        <taxon>Toxocaridae</taxon>
        <taxon>Toxocara</taxon>
    </lineage>
</organism>
<dbReference type="GO" id="GO:0005886">
    <property type="term" value="C:plasma membrane"/>
    <property type="evidence" value="ECO:0007669"/>
    <property type="project" value="UniProtKB-SubCell"/>
</dbReference>
<evidence type="ECO:0000256" key="3">
    <source>
        <dbReference type="ARBA" id="ARBA00022989"/>
    </source>
</evidence>
<evidence type="ECO:0000256" key="2">
    <source>
        <dbReference type="ARBA" id="ARBA00022692"/>
    </source>
</evidence>
<feature type="transmembrane region" description="Helical" evidence="6">
    <location>
        <begin position="36"/>
        <end position="54"/>
    </location>
</feature>